<evidence type="ECO:0000256" key="2">
    <source>
        <dbReference type="SAM" id="MobiDB-lite"/>
    </source>
</evidence>
<dbReference type="AlphaFoldDB" id="A0AAW0E5M4"/>
<accession>A0AAW0E5M4</accession>
<comment type="caution">
    <text evidence="3">The sequence shown here is derived from an EMBL/GenBank/DDBJ whole genome shotgun (WGS) entry which is preliminary data.</text>
</comment>
<comment type="similarity">
    <text evidence="1">Belongs to the TTI2 family.</text>
</comment>
<evidence type="ECO:0000256" key="1">
    <source>
        <dbReference type="ARBA" id="ARBA00034736"/>
    </source>
</evidence>
<dbReference type="Proteomes" id="UP001383192">
    <property type="component" value="Unassembled WGS sequence"/>
</dbReference>
<dbReference type="PANTHER" id="PTHR32226">
    <property type="entry name" value="TELO2-INTERACTING PROTEIN 2"/>
    <property type="match status" value="1"/>
</dbReference>
<dbReference type="GO" id="GO:0110078">
    <property type="term" value="C:TTT Hsp90 cochaperone complex"/>
    <property type="evidence" value="ECO:0007669"/>
    <property type="project" value="InterPro"/>
</dbReference>
<dbReference type="EMBL" id="JAYKXP010000003">
    <property type="protein sequence ID" value="KAK7060110.1"/>
    <property type="molecule type" value="Genomic_DNA"/>
</dbReference>
<keyword evidence="4" id="KW-1185">Reference proteome</keyword>
<feature type="region of interest" description="Disordered" evidence="2">
    <location>
        <begin position="122"/>
        <end position="145"/>
    </location>
</feature>
<name>A0AAW0E5M4_9AGAR</name>
<evidence type="ECO:0000313" key="3">
    <source>
        <dbReference type="EMBL" id="KAK7060110.1"/>
    </source>
</evidence>
<evidence type="ECO:0000313" key="4">
    <source>
        <dbReference type="Proteomes" id="UP001383192"/>
    </source>
</evidence>
<protein>
    <submittedName>
        <fullName evidence="3">Uncharacterized protein</fullName>
    </submittedName>
</protein>
<organism evidence="3 4">
    <name type="scientific">Paramarasmius palmivorus</name>
    <dbReference type="NCBI Taxonomy" id="297713"/>
    <lineage>
        <taxon>Eukaryota</taxon>
        <taxon>Fungi</taxon>
        <taxon>Dikarya</taxon>
        <taxon>Basidiomycota</taxon>
        <taxon>Agaricomycotina</taxon>
        <taxon>Agaricomycetes</taxon>
        <taxon>Agaricomycetidae</taxon>
        <taxon>Agaricales</taxon>
        <taxon>Marasmiineae</taxon>
        <taxon>Marasmiaceae</taxon>
        <taxon>Paramarasmius</taxon>
    </lineage>
</organism>
<dbReference type="Pfam" id="PF10521">
    <property type="entry name" value="Tti2"/>
    <property type="match status" value="1"/>
</dbReference>
<sequence length="316" mass="35102">MSSPAPLNDLLQRLQIPSEYAYDTEEIQAKTQAIEKLNAWKADASKVLRELRVLLAQHTDASQVSTAEKASIICATVPFEDEKEEWNSSESSRLAAEILREISPPTVPLLNEILSHHVKPMFRSNPHPSLNTSTGRKLNRPAGGPMASQDFYESQTWKRHVGAPAITKDYDRLWHLVIPPTMTMLDDYQVPYKLKGAKIILEMLERVPKDLLKRTGIDGLILQSLNNCLGHFNHEDSPDLIRSAISASLRLILLTTVPGSATQFDQICTLLGEGIIGTIWLYSSAKLAVIEASIDSVPPLIRALGLGSSRYLKVEF</sequence>
<proteinExistence type="inferred from homology"/>
<dbReference type="PANTHER" id="PTHR32226:SF2">
    <property type="entry name" value="TELO2-INTERACTING PROTEIN 2"/>
    <property type="match status" value="1"/>
</dbReference>
<reference evidence="3 4" key="1">
    <citation type="submission" date="2024-01" db="EMBL/GenBank/DDBJ databases">
        <title>A draft genome for a cacao thread blight-causing isolate of Paramarasmius palmivorus.</title>
        <authorList>
            <person name="Baruah I.K."/>
            <person name="Bukari Y."/>
            <person name="Amoako-Attah I."/>
            <person name="Meinhardt L.W."/>
            <person name="Bailey B.A."/>
            <person name="Cohen S.P."/>
        </authorList>
    </citation>
    <scope>NUCLEOTIDE SEQUENCE [LARGE SCALE GENOMIC DNA]</scope>
    <source>
        <strain evidence="3 4">GH-12</strain>
    </source>
</reference>
<dbReference type="GO" id="GO:0005829">
    <property type="term" value="C:cytosol"/>
    <property type="evidence" value="ECO:0007669"/>
    <property type="project" value="TreeGrafter"/>
</dbReference>
<gene>
    <name evidence="3" type="ORF">VNI00_000874</name>
</gene>
<feature type="compositionally biased region" description="Polar residues" evidence="2">
    <location>
        <begin position="126"/>
        <end position="136"/>
    </location>
</feature>
<dbReference type="GO" id="GO:0005634">
    <property type="term" value="C:nucleus"/>
    <property type="evidence" value="ECO:0007669"/>
    <property type="project" value="TreeGrafter"/>
</dbReference>
<dbReference type="InterPro" id="IPR018870">
    <property type="entry name" value="Tti2"/>
</dbReference>